<protein>
    <recommendedName>
        <fullName evidence="8">Glutaredoxin domain-containing protein</fullName>
    </recommendedName>
</protein>
<evidence type="ECO:0000313" key="9">
    <source>
        <dbReference type="EMBL" id="KAF9662926.1"/>
    </source>
</evidence>
<keyword evidence="4" id="KW-0249">Electron transport</keyword>
<dbReference type="InterPro" id="IPR011899">
    <property type="entry name" value="Glutaredoxin_euk/vir"/>
</dbReference>
<dbReference type="OrthoDB" id="418495at2759"/>
<dbReference type="EMBL" id="JADGMS010000018">
    <property type="protein sequence ID" value="KAF9662926.1"/>
    <property type="molecule type" value="Genomic_DNA"/>
</dbReference>
<name>A0A835J4I2_9ROSI</name>
<evidence type="ECO:0000256" key="2">
    <source>
        <dbReference type="ARBA" id="ARBA00007190"/>
    </source>
</evidence>
<dbReference type="Proteomes" id="UP000657918">
    <property type="component" value="Unassembled WGS sequence"/>
</dbReference>
<dbReference type="CDD" id="cd03419">
    <property type="entry name" value="GRX_GRXh_1_2_like"/>
    <property type="match status" value="1"/>
</dbReference>
<dbReference type="GO" id="GO:0005737">
    <property type="term" value="C:cytoplasm"/>
    <property type="evidence" value="ECO:0007669"/>
    <property type="project" value="TreeGrafter"/>
</dbReference>
<proteinExistence type="inferred from homology"/>
<dbReference type="PROSITE" id="PS00195">
    <property type="entry name" value="GLUTAREDOXIN_1"/>
    <property type="match status" value="1"/>
</dbReference>
<evidence type="ECO:0000256" key="3">
    <source>
        <dbReference type="ARBA" id="ARBA00022448"/>
    </source>
</evidence>
<dbReference type="InterPro" id="IPR036249">
    <property type="entry name" value="Thioredoxin-like_sf"/>
</dbReference>
<dbReference type="PROSITE" id="PS51354">
    <property type="entry name" value="GLUTAREDOXIN_2"/>
    <property type="match status" value="1"/>
</dbReference>
<keyword evidence="5" id="KW-1015">Disulfide bond</keyword>
<evidence type="ECO:0000256" key="4">
    <source>
        <dbReference type="ARBA" id="ARBA00022982"/>
    </source>
</evidence>
<keyword evidence="7" id="KW-0732">Signal</keyword>
<dbReference type="PANTHER" id="PTHR45694">
    <property type="entry name" value="GLUTAREDOXIN 2"/>
    <property type="match status" value="1"/>
</dbReference>
<comment type="similarity">
    <text evidence="2">Belongs to the glutaredoxin family. CPYC subfamily.</text>
</comment>
<feature type="chain" id="PRO_5032749400" description="Glutaredoxin domain-containing protein" evidence="7">
    <location>
        <begin position="30"/>
        <end position="143"/>
    </location>
</feature>
<dbReference type="InterPro" id="IPR002109">
    <property type="entry name" value="Glutaredoxin"/>
</dbReference>
<keyword evidence="3" id="KW-0813">Transport</keyword>
<gene>
    <name evidence="9" type="ORF">SADUNF_Sadunf18G0105100</name>
</gene>
<comment type="caution">
    <text evidence="9">The sequence shown here is derived from an EMBL/GenBank/DDBJ whole genome shotgun (WGS) entry which is preliminary data.</text>
</comment>
<feature type="signal peptide" evidence="7">
    <location>
        <begin position="1"/>
        <end position="29"/>
    </location>
</feature>
<organism evidence="9 10">
    <name type="scientific">Salix dunnii</name>
    <dbReference type="NCBI Taxonomy" id="1413687"/>
    <lineage>
        <taxon>Eukaryota</taxon>
        <taxon>Viridiplantae</taxon>
        <taxon>Streptophyta</taxon>
        <taxon>Embryophyta</taxon>
        <taxon>Tracheophyta</taxon>
        <taxon>Spermatophyta</taxon>
        <taxon>Magnoliopsida</taxon>
        <taxon>eudicotyledons</taxon>
        <taxon>Gunneridae</taxon>
        <taxon>Pentapetalae</taxon>
        <taxon>rosids</taxon>
        <taxon>fabids</taxon>
        <taxon>Malpighiales</taxon>
        <taxon>Salicaceae</taxon>
        <taxon>Saliceae</taxon>
        <taxon>Salix</taxon>
    </lineage>
</organism>
<dbReference type="Pfam" id="PF00462">
    <property type="entry name" value="Glutaredoxin"/>
    <property type="match status" value="1"/>
</dbReference>
<feature type="domain" description="Glutaredoxin" evidence="8">
    <location>
        <begin position="45"/>
        <end position="107"/>
    </location>
</feature>
<evidence type="ECO:0000256" key="6">
    <source>
        <dbReference type="ARBA" id="ARBA00023284"/>
    </source>
</evidence>
<dbReference type="SUPFAM" id="SSF52833">
    <property type="entry name" value="Thioredoxin-like"/>
    <property type="match status" value="1"/>
</dbReference>
<accession>A0A835J4I2</accession>
<evidence type="ECO:0000256" key="7">
    <source>
        <dbReference type="SAM" id="SignalP"/>
    </source>
</evidence>
<dbReference type="AlphaFoldDB" id="A0A835J4I2"/>
<dbReference type="Gene3D" id="3.40.30.10">
    <property type="entry name" value="Glutaredoxin"/>
    <property type="match status" value="1"/>
</dbReference>
<dbReference type="InterPro" id="IPR014025">
    <property type="entry name" value="Glutaredoxin_subgr"/>
</dbReference>
<reference evidence="9 10" key="1">
    <citation type="submission" date="2020-10" db="EMBL/GenBank/DDBJ databases">
        <title>Plant Genome Project.</title>
        <authorList>
            <person name="Zhang R.-G."/>
        </authorList>
    </citation>
    <scope>NUCLEOTIDE SEQUENCE [LARGE SCALE GENOMIC DNA]</scope>
    <source>
        <strain evidence="9">FAFU-HL-1</strain>
        <tissue evidence="9">Leaf</tissue>
    </source>
</reference>
<comment type="function">
    <text evidence="1">Has a glutathione-disulfide oxidoreductase activity in the presence of NADPH and glutathione reductase. Reduces low molecular weight disulfides and proteins.</text>
</comment>
<evidence type="ECO:0000256" key="1">
    <source>
        <dbReference type="ARBA" id="ARBA00002549"/>
    </source>
</evidence>
<dbReference type="FunFam" id="3.40.30.10:FF:000026">
    <property type="entry name" value="Glutaredoxin 2"/>
    <property type="match status" value="1"/>
</dbReference>
<dbReference type="PRINTS" id="PR00160">
    <property type="entry name" value="GLUTAREDOXIN"/>
</dbReference>
<dbReference type="GO" id="GO:0034599">
    <property type="term" value="P:cellular response to oxidative stress"/>
    <property type="evidence" value="ECO:0007669"/>
    <property type="project" value="TreeGrafter"/>
</dbReference>
<evidence type="ECO:0000259" key="8">
    <source>
        <dbReference type="Pfam" id="PF00462"/>
    </source>
</evidence>
<dbReference type="GO" id="GO:0015038">
    <property type="term" value="F:glutathione disulfide oxidoreductase activity"/>
    <property type="evidence" value="ECO:0007669"/>
    <property type="project" value="TreeGrafter"/>
</dbReference>
<dbReference type="InterPro" id="IPR011767">
    <property type="entry name" value="GLR_AS"/>
</dbReference>
<evidence type="ECO:0000256" key="5">
    <source>
        <dbReference type="ARBA" id="ARBA00023157"/>
    </source>
</evidence>
<dbReference type="NCBIfam" id="TIGR02180">
    <property type="entry name" value="GRX_euk"/>
    <property type="match status" value="1"/>
</dbReference>
<dbReference type="PANTHER" id="PTHR45694:SF5">
    <property type="entry name" value="GLUTAREDOXIN 2"/>
    <property type="match status" value="1"/>
</dbReference>
<keyword evidence="6" id="KW-0676">Redox-active center</keyword>
<evidence type="ECO:0000313" key="10">
    <source>
        <dbReference type="Proteomes" id="UP000657918"/>
    </source>
</evidence>
<sequence length="143" mass="15502">MATRIRLPSILATAATLAVLAASLSWASGSPEATFVKKTISSHKIVIFSKSYCPYCKKAKGVFKELNQTPHVVELDQRKDGQNIQDAMSEIVGRRTVPQVFIDGKHIGGSDGKSLFISYTVEAYESGELAKLLGVASEQKDDL</sequence>
<keyword evidence="10" id="KW-1185">Reference proteome</keyword>